<keyword evidence="3" id="KW-0328">Glycosyltransferase</keyword>
<dbReference type="SUPFAM" id="SSF53756">
    <property type="entry name" value="UDP-Glycosyltransferase/glycogen phosphorylase"/>
    <property type="match status" value="1"/>
</dbReference>
<dbReference type="AlphaFoldDB" id="A0A832WFA0"/>
<dbReference type="InterPro" id="IPR023214">
    <property type="entry name" value="HAD_sf"/>
</dbReference>
<dbReference type="CDD" id="cd03788">
    <property type="entry name" value="GT20_TPS"/>
    <property type="match status" value="1"/>
</dbReference>
<evidence type="ECO:0000256" key="6">
    <source>
        <dbReference type="NCBIfam" id="TIGR02400"/>
    </source>
</evidence>
<gene>
    <name evidence="7" type="ORF">HA333_09750</name>
</gene>
<dbReference type="NCBIfam" id="NF011071">
    <property type="entry name" value="PRK14501.1"/>
    <property type="match status" value="1"/>
</dbReference>
<dbReference type="Proteomes" id="UP000651120">
    <property type="component" value="Unassembled WGS sequence"/>
</dbReference>
<dbReference type="Pfam" id="PF00982">
    <property type="entry name" value="Glyco_transf_20"/>
    <property type="match status" value="1"/>
</dbReference>
<comment type="catalytic activity">
    <reaction evidence="5">
        <text>D-glucose 6-phosphate + UDP-alpha-D-glucose = alpha,alpha-trehalose 6-phosphate + UDP + H(+)</text>
        <dbReference type="Rhea" id="RHEA:18889"/>
        <dbReference type="ChEBI" id="CHEBI:15378"/>
        <dbReference type="ChEBI" id="CHEBI:58223"/>
        <dbReference type="ChEBI" id="CHEBI:58429"/>
        <dbReference type="ChEBI" id="CHEBI:58885"/>
        <dbReference type="ChEBI" id="CHEBI:61548"/>
        <dbReference type="EC" id="2.4.1.15"/>
    </reaction>
</comment>
<dbReference type="InterPro" id="IPR012766">
    <property type="entry name" value="Trehalose_OtsA"/>
</dbReference>
<reference evidence="7" key="1">
    <citation type="journal article" date="2020" name="bioRxiv">
        <title>A rank-normalized archaeal taxonomy based on genome phylogeny resolves widespread incomplete and uneven classifications.</title>
        <authorList>
            <person name="Rinke C."/>
            <person name="Chuvochina M."/>
            <person name="Mussig A.J."/>
            <person name="Chaumeil P.-A."/>
            <person name="Waite D.W."/>
            <person name="Whitman W.B."/>
            <person name="Parks D.H."/>
            <person name="Hugenholtz P."/>
        </authorList>
    </citation>
    <scope>NUCLEOTIDE SEQUENCE</scope>
    <source>
        <strain evidence="7">UBA8839</strain>
    </source>
</reference>
<accession>A0A832WFA0</accession>
<dbReference type="InterPro" id="IPR003337">
    <property type="entry name" value="Trehalose_PPase"/>
</dbReference>
<evidence type="ECO:0000313" key="7">
    <source>
        <dbReference type="EMBL" id="HII47696.1"/>
    </source>
</evidence>
<evidence type="ECO:0000256" key="5">
    <source>
        <dbReference type="ARBA" id="ARBA00048039"/>
    </source>
</evidence>
<protein>
    <recommendedName>
        <fullName evidence="6">Alpha,alpha-trehalose-phosphate synthase</fullName>
        <ecNumber evidence="6">2.4.1.15</ecNumber>
    </recommendedName>
</protein>
<dbReference type="GO" id="GO:0005829">
    <property type="term" value="C:cytosol"/>
    <property type="evidence" value="ECO:0007669"/>
    <property type="project" value="TreeGrafter"/>
</dbReference>
<dbReference type="OMA" id="NRTIWPL"/>
<dbReference type="GeneID" id="1465603"/>
<sequence>MRLIIVSNRLPVVLTVGERGMEIREAVGGLATAVKSFIKATENGKALGFSEVVWAGWSGIKAEQESEDLKSRLREMGLLPVSLTAEEVNFFYEGFCNSTLWPLFHGFTVYTVFESKYWEAYVKVNQKYAETVASVANTGDFVWIHDYHLMLMPAMLREMSPDVSIGFFLHIPFPPAEMYQLMPPPWRTALLDGVLASDLVGFHIHEYVNNFVRAVSKFLGYRTEAGVIYAGRRKVHVGAFPIGIDFDFFYNSSLDPEVAGQIEELRQKLRGLKIIFSIDRLDYTKGVINRVHAWERFLKEHPQWRGKASFILIVVPSRIGVPQYDAMKREIEREVGRINGELGDVNWTPIVYISRFIPTPTLLALYNIADVALITPLRDGMNLVSKEYVATKRDCKGVLILSETAGASHELLEALIVNPNDESGVVEAIAKALTMEPEEQCRRIKAMQEKLRQQNVVKWAVDFLHSLMLAYRENTESFTTSSKLLDREAIEEIVKIFHGARSRLLLLDYDGTLVPHYPYAYQAVPDGELKRLLNSLAFQPNTYVAVVSGRGRDFLEAWLGDLPIYIVAEHGAFIRDPGGNWSQLFPFDTSWKISVRKIMEEFTRLTPGSYIEEKEISLAWHYRNVEPEIGEKAANRLADALTGLLESSPANIIRGVKVVEVRAAGVNKGVAAKLLYDKLRPELVIIAGDDYTDEEMMKALPEAITIKVGKGETSAKYMAPSYRRIRELLQALLTAQR</sequence>
<comment type="similarity">
    <text evidence="1">In the N-terminal section; belongs to the glycosyltransferase 20 family.</text>
</comment>
<dbReference type="NCBIfam" id="TIGR02400">
    <property type="entry name" value="trehalose_OtsA"/>
    <property type="match status" value="1"/>
</dbReference>
<dbReference type="PANTHER" id="PTHR10788">
    <property type="entry name" value="TREHALOSE-6-PHOSPHATE SYNTHASE"/>
    <property type="match status" value="1"/>
</dbReference>
<evidence type="ECO:0000256" key="1">
    <source>
        <dbReference type="ARBA" id="ARBA00005409"/>
    </source>
</evidence>
<dbReference type="EMBL" id="DUJP01000032">
    <property type="protein sequence ID" value="HII47696.1"/>
    <property type="molecule type" value="Genomic_DNA"/>
</dbReference>
<dbReference type="Gene3D" id="3.30.70.1020">
    <property type="entry name" value="Trehalose-6-phosphate phosphatase related protein, domain 2"/>
    <property type="match status" value="1"/>
</dbReference>
<dbReference type="GO" id="GO:0004805">
    <property type="term" value="F:trehalose-phosphatase activity"/>
    <property type="evidence" value="ECO:0007669"/>
    <property type="project" value="TreeGrafter"/>
</dbReference>
<evidence type="ECO:0000256" key="3">
    <source>
        <dbReference type="ARBA" id="ARBA00022676"/>
    </source>
</evidence>
<dbReference type="Pfam" id="PF02358">
    <property type="entry name" value="Trehalose_PPase"/>
    <property type="match status" value="1"/>
</dbReference>
<dbReference type="InterPro" id="IPR006379">
    <property type="entry name" value="HAD-SF_hydro_IIB"/>
</dbReference>
<proteinExistence type="inferred from homology"/>
<dbReference type="InterPro" id="IPR036412">
    <property type="entry name" value="HAD-like_sf"/>
</dbReference>
<evidence type="ECO:0000256" key="2">
    <source>
        <dbReference type="ARBA" id="ARBA00006330"/>
    </source>
</evidence>
<organism evidence="7 8">
    <name type="scientific">Pyrobaculum aerophilum</name>
    <dbReference type="NCBI Taxonomy" id="13773"/>
    <lineage>
        <taxon>Archaea</taxon>
        <taxon>Thermoproteota</taxon>
        <taxon>Thermoprotei</taxon>
        <taxon>Thermoproteales</taxon>
        <taxon>Thermoproteaceae</taxon>
        <taxon>Pyrobaculum</taxon>
    </lineage>
</organism>
<dbReference type="FunFam" id="3.30.70.1020:FF:000001">
    <property type="entry name" value="Alpha,alpha-trehalose-phosphate synthase [UDP-forming] 1"/>
    <property type="match status" value="1"/>
</dbReference>
<dbReference type="CDD" id="cd01627">
    <property type="entry name" value="HAD_TPP"/>
    <property type="match status" value="1"/>
</dbReference>
<dbReference type="NCBIfam" id="TIGR01484">
    <property type="entry name" value="HAD-SF-IIB"/>
    <property type="match status" value="1"/>
</dbReference>
<name>A0A832WFA0_9CREN</name>
<dbReference type="GO" id="GO:0003825">
    <property type="term" value="F:alpha,alpha-trehalose-phosphate synthase (UDP-forming) activity"/>
    <property type="evidence" value="ECO:0007669"/>
    <property type="project" value="UniProtKB-UniRule"/>
</dbReference>
<dbReference type="PANTHER" id="PTHR10788:SF106">
    <property type="entry name" value="BCDNA.GH08860"/>
    <property type="match status" value="1"/>
</dbReference>
<dbReference type="SUPFAM" id="SSF56784">
    <property type="entry name" value="HAD-like"/>
    <property type="match status" value="1"/>
</dbReference>
<keyword evidence="4" id="KW-0808">Transferase</keyword>
<dbReference type="GO" id="GO:0005992">
    <property type="term" value="P:trehalose biosynthetic process"/>
    <property type="evidence" value="ECO:0007669"/>
    <property type="project" value="UniProtKB-UniRule"/>
</dbReference>
<comment type="caution">
    <text evidence="7">The sequence shown here is derived from an EMBL/GenBank/DDBJ whole genome shotgun (WGS) entry which is preliminary data.</text>
</comment>
<dbReference type="InterPro" id="IPR001830">
    <property type="entry name" value="Glyco_trans_20"/>
</dbReference>
<comment type="similarity">
    <text evidence="2">In the C-terminal section; belongs to the trehalose phosphatase family.</text>
</comment>
<evidence type="ECO:0000313" key="8">
    <source>
        <dbReference type="Proteomes" id="UP000651120"/>
    </source>
</evidence>
<dbReference type="RefSeq" id="WP_011007837.1">
    <property type="nucleotide sequence ID" value="NZ_DUJP01000032.1"/>
</dbReference>
<dbReference type="NCBIfam" id="TIGR00685">
    <property type="entry name" value="T6PP"/>
    <property type="match status" value="1"/>
</dbReference>
<dbReference type="EC" id="2.4.1.15" evidence="6"/>
<evidence type="ECO:0000256" key="4">
    <source>
        <dbReference type="ARBA" id="ARBA00022679"/>
    </source>
</evidence>
<dbReference type="Gene3D" id="3.40.50.2000">
    <property type="entry name" value="Glycogen Phosphorylase B"/>
    <property type="match status" value="2"/>
</dbReference>
<dbReference type="Gene3D" id="3.40.50.1000">
    <property type="entry name" value="HAD superfamily/HAD-like"/>
    <property type="match status" value="1"/>
</dbReference>